<organism evidence="2 3">
    <name type="scientific">Palaeococcus pacificus DY20341</name>
    <dbReference type="NCBI Taxonomy" id="1343739"/>
    <lineage>
        <taxon>Archaea</taxon>
        <taxon>Methanobacteriati</taxon>
        <taxon>Methanobacteriota</taxon>
        <taxon>Thermococci</taxon>
        <taxon>Thermococcales</taxon>
        <taxon>Thermococcaceae</taxon>
        <taxon>Palaeococcus</taxon>
    </lineage>
</organism>
<dbReference type="HOGENOM" id="CLU_1648366_0_0_2"/>
<dbReference type="GO" id="GO:0016791">
    <property type="term" value="F:phosphatase activity"/>
    <property type="evidence" value="ECO:0007669"/>
    <property type="project" value="InterPro"/>
</dbReference>
<accession>A0A075LU58</accession>
<dbReference type="PANTHER" id="PTHR17901">
    <property type="entry name" value="MAGNESIUM-DEPENDENT PHOSPHATASE 1 MDP1"/>
    <property type="match status" value="1"/>
</dbReference>
<dbReference type="NCBIfam" id="TIGR01681">
    <property type="entry name" value="HAD-SF-IIIC"/>
    <property type="match status" value="1"/>
</dbReference>
<dbReference type="eggNOG" id="arCOG04046">
    <property type="taxonomic scope" value="Archaea"/>
</dbReference>
<gene>
    <name evidence="2" type="ORF">PAP_07600</name>
</gene>
<evidence type="ECO:0000259" key="1">
    <source>
        <dbReference type="Pfam" id="PF03031"/>
    </source>
</evidence>
<dbReference type="InterPro" id="IPR010036">
    <property type="entry name" value="MDP_1_eu_arc"/>
</dbReference>
<sequence>MKKLLVLDLDGTLWEQKDMPQMVLKFEVLRFKDPQFKVEGNLFIDVYGREVRLFEGTREFLEWAKERFILSIASWNVEEIVQPILEAFGIWEYFLFPKMENHPDKADMIRRTVEQLESLGYEIKEVVYVDDKASHVENVKREVPNIKFIHMWADVKSFEELKEFLDKD</sequence>
<dbReference type="EMBL" id="CP006019">
    <property type="protein sequence ID" value="AIF69909.1"/>
    <property type="molecule type" value="Genomic_DNA"/>
</dbReference>
<dbReference type="Pfam" id="PF03031">
    <property type="entry name" value="NIF"/>
    <property type="match status" value="1"/>
</dbReference>
<dbReference type="SUPFAM" id="SSF56784">
    <property type="entry name" value="HAD-like"/>
    <property type="match status" value="1"/>
</dbReference>
<evidence type="ECO:0000313" key="3">
    <source>
        <dbReference type="Proteomes" id="UP000027981"/>
    </source>
</evidence>
<dbReference type="Proteomes" id="UP000027981">
    <property type="component" value="Chromosome"/>
</dbReference>
<dbReference type="InterPro" id="IPR010033">
    <property type="entry name" value="HAD_SF_ppase_IIIC"/>
</dbReference>
<reference evidence="2 3" key="2">
    <citation type="journal article" date="2015" name="Genome Announc.">
        <title>Complete Genome Sequence of Hyperthermophilic Piezophilic Archaeon Palaeococcus pacificus DY20341T, Isolated from Deep-Sea Hydrothermal Sediments.</title>
        <authorList>
            <person name="Zeng X."/>
            <person name="Jebbar M."/>
            <person name="Shao Z."/>
        </authorList>
    </citation>
    <scope>NUCLEOTIDE SEQUENCE [LARGE SCALE GENOMIC DNA]</scope>
    <source>
        <strain evidence="2 3">DY20341</strain>
    </source>
</reference>
<dbReference type="KEGG" id="ppac:PAP_07600"/>
<proteinExistence type="predicted"/>
<keyword evidence="3" id="KW-1185">Reference proteome</keyword>
<dbReference type="InterPro" id="IPR023214">
    <property type="entry name" value="HAD_sf"/>
</dbReference>
<dbReference type="InterPro" id="IPR004274">
    <property type="entry name" value="FCP1_dom"/>
</dbReference>
<dbReference type="NCBIfam" id="TIGR01685">
    <property type="entry name" value="MDP-1"/>
    <property type="match status" value="1"/>
</dbReference>
<dbReference type="InterPro" id="IPR036412">
    <property type="entry name" value="HAD-like_sf"/>
</dbReference>
<feature type="domain" description="FCP1 homology" evidence="1">
    <location>
        <begin position="3"/>
        <end position="165"/>
    </location>
</feature>
<evidence type="ECO:0000313" key="2">
    <source>
        <dbReference type="EMBL" id="AIF69909.1"/>
    </source>
</evidence>
<name>A0A075LU58_9EURY</name>
<dbReference type="PANTHER" id="PTHR17901:SF14">
    <property type="entry name" value="MAGNESIUM-DEPENDENT PHOSPHATASE 1"/>
    <property type="match status" value="1"/>
</dbReference>
<reference evidence="3" key="1">
    <citation type="submission" date="2013-06" db="EMBL/GenBank/DDBJ databases">
        <title>Complete Genome Sequence of Hyperthermophilic Palaeococcus pacificus DY20341T, Isolated from a Deep-Sea Hydrothermal Sediments.</title>
        <authorList>
            <person name="Zeng X."/>
            <person name="Shao Z."/>
        </authorList>
    </citation>
    <scope>NUCLEOTIDE SEQUENCE [LARGE SCALE GENOMIC DNA]</scope>
    <source>
        <strain evidence="3">DY20341</strain>
    </source>
</reference>
<protein>
    <recommendedName>
        <fullName evidence="1">FCP1 homology domain-containing protein</fullName>
    </recommendedName>
</protein>
<dbReference type="Gene3D" id="3.40.50.1000">
    <property type="entry name" value="HAD superfamily/HAD-like"/>
    <property type="match status" value="1"/>
</dbReference>
<dbReference type="OrthoDB" id="27736at2157"/>
<dbReference type="STRING" id="1343739.PAP_07600"/>
<dbReference type="GeneID" id="24842623"/>
<dbReference type="RefSeq" id="WP_048165411.1">
    <property type="nucleotide sequence ID" value="NZ_CP006019.1"/>
</dbReference>
<dbReference type="AlphaFoldDB" id="A0A075LU58"/>